<accession>A0A5D2YUM7</accession>
<keyword evidence="2" id="KW-1185">Reference proteome</keyword>
<dbReference type="EMBL" id="CM017641">
    <property type="protein sequence ID" value="TYJ30215.1"/>
    <property type="molecule type" value="Genomic_DNA"/>
</dbReference>
<sequence>MIYMLKSFGSHLSNSCHEQACNGIFMFIGRNYFNGF</sequence>
<organism evidence="1 2">
    <name type="scientific">Gossypium mustelinum</name>
    <name type="common">Cotton</name>
    <name type="synonym">Gossypium caicoense</name>
    <dbReference type="NCBI Taxonomy" id="34275"/>
    <lineage>
        <taxon>Eukaryota</taxon>
        <taxon>Viridiplantae</taxon>
        <taxon>Streptophyta</taxon>
        <taxon>Embryophyta</taxon>
        <taxon>Tracheophyta</taxon>
        <taxon>Spermatophyta</taxon>
        <taxon>Magnoliopsida</taxon>
        <taxon>eudicotyledons</taxon>
        <taxon>Gunneridae</taxon>
        <taxon>Pentapetalae</taxon>
        <taxon>rosids</taxon>
        <taxon>malvids</taxon>
        <taxon>Malvales</taxon>
        <taxon>Malvaceae</taxon>
        <taxon>Malvoideae</taxon>
        <taxon>Gossypium</taxon>
    </lineage>
</organism>
<proteinExistence type="predicted"/>
<reference evidence="1 2" key="1">
    <citation type="submission" date="2019-07" db="EMBL/GenBank/DDBJ databases">
        <title>WGS assembly of Gossypium mustelinum.</title>
        <authorList>
            <person name="Chen Z.J."/>
            <person name="Sreedasyam A."/>
            <person name="Ando A."/>
            <person name="Song Q."/>
            <person name="De L."/>
            <person name="Hulse-Kemp A."/>
            <person name="Ding M."/>
            <person name="Ye W."/>
            <person name="Kirkbride R."/>
            <person name="Jenkins J."/>
            <person name="Plott C."/>
            <person name="Lovell J."/>
            <person name="Lin Y.-M."/>
            <person name="Vaughn R."/>
            <person name="Liu B."/>
            <person name="Li W."/>
            <person name="Simpson S."/>
            <person name="Scheffler B."/>
            <person name="Saski C."/>
            <person name="Grover C."/>
            <person name="Hu G."/>
            <person name="Conover J."/>
            <person name="Carlson J."/>
            <person name="Shu S."/>
            <person name="Boston L."/>
            <person name="Williams M."/>
            <person name="Peterson D."/>
            <person name="Mcgee K."/>
            <person name="Jones D."/>
            <person name="Wendel J."/>
            <person name="Stelly D."/>
            <person name="Grimwood J."/>
            <person name="Schmutz J."/>
        </authorList>
    </citation>
    <scope>NUCLEOTIDE SEQUENCE [LARGE SCALE GENOMIC DNA]</scope>
    <source>
        <strain evidence="1">1408120.09</strain>
    </source>
</reference>
<evidence type="ECO:0000313" key="2">
    <source>
        <dbReference type="Proteomes" id="UP000323597"/>
    </source>
</evidence>
<name>A0A5D2YUM7_GOSMU</name>
<gene>
    <name evidence="1" type="ORF">E1A91_A06G118200v1</name>
</gene>
<evidence type="ECO:0000313" key="1">
    <source>
        <dbReference type="EMBL" id="TYJ30215.1"/>
    </source>
</evidence>
<dbReference type="Proteomes" id="UP000323597">
    <property type="component" value="Chromosome A06"/>
</dbReference>
<dbReference type="AlphaFoldDB" id="A0A5D2YUM7"/>
<protein>
    <submittedName>
        <fullName evidence="1">Uncharacterized protein</fullName>
    </submittedName>
</protein>